<dbReference type="InterPro" id="IPR000402">
    <property type="entry name" value="Na/K_ATPase_sub_beta"/>
</dbReference>
<dbReference type="GO" id="GO:0030007">
    <property type="term" value="P:intracellular potassium ion homeostasis"/>
    <property type="evidence" value="ECO:0007669"/>
    <property type="project" value="TreeGrafter"/>
</dbReference>
<dbReference type="Pfam" id="PF00287">
    <property type="entry name" value="Na_K-ATPase"/>
    <property type="match status" value="1"/>
</dbReference>
<comment type="caution">
    <text evidence="7">The sequence shown here is derived from an EMBL/GenBank/DDBJ whole genome shotgun (WGS) entry which is preliminary data.</text>
</comment>
<protein>
    <recommendedName>
        <fullName evidence="9">Sodium/potassium-transporting ATPase subunit beta-2</fullName>
    </recommendedName>
</protein>
<organism evidence="7 8">
    <name type="scientific">Rhynocoris fuscipes</name>
    <dbReference type="NCBI Taxonomy" id="488301"/>
    <lineage>
        <taxon>Eukaryota</taxon>
        <taxon>Metazoa</taxon>
        <taxon>Ecdysozoa</taxon>
        <taxon>Arthropoda</taxon>
        <taxon>Hexapoda</taxon>
        <taxon>Insecta</taxon>
        <taxon>Pterygota</taxon>
        <taxon>Neoptera</taxon>
        <taxon>Paraneoptera</taxon>
        <taxon>Hemiptera</taxon>
        <taxon>Heteroptera</taxon>
        <taxon>Panheteroptera</taxon>
        <taxon>Cimicomorpha</taxon>
        <taxon>Reduviidae</taxon>
        <taxon>Harpactorinae</taxon>
        <taxon>Harpactorini</taxon>
        <taxon>Rhynocoris</taxon>
    </lineage>
</organism>
<dbReference type="Proteomes" id="UP001461498">
    <property type="component" value="Unassembled WGS sequence"/>
</dbReference>
<evidence type="ECO:0000313" key="7">
    <source>
        <dbReference type="EMBL" id="KAK9510374.1"/>
    </source>
</evidence>
<dbReference type="PANTHER" id="PTHR11523">
    <property type="entry name" value="SODIUM/POTASSIUM-DEPENDENT ATPASE BETA SUBUNIT"/>
    <property type="match status" value="1"/>
</dbReference>
<dbReference type="GO" id="GO:0001671">
    <property type="term" value="F:ATPase activator activity"/>
    <property type="evidence" value="ECO:0007669"/>
    <property type="project" value="TreeGrafter"/>
</dbReference>
<keyword evidence="5" id="KW-1133">Transmembrane helix</keyword>
<gene>
    <name evidence="7" type="ORF">O3M35_005174</name>
</gene>
<keyword evidence="6" id="KW-0472">Membrane</keyword>
<comment type="similarity">
    <text evidence="2">Belongs to the X(+)/potassium ATPases subunit beta family.</text>
</comment>
<dbReference type="GO" id="GO:0036376">
    <property type="term" value="P:sodium ion export across plasma membrane"/>
    <property type="evidence" value="ECO:0007669"/>
    <property type="project" value="TreeGrafter"/>
</dbReference>
<dbReference type="Gene3D" id="2.60.40.1660">
    <property type="entry name" value="Na, k-atpase alpha subunit"/>
    <property type="match status" value="1"/>
</dbReference>
<dbReference type="InterPro" id="IPR038702">
    <property type="entry name" value="Na/K_ATPase_sub_beta_sf"/>
</dbReference>
<comment type="subcellular location">
    <subcellularLocation>
        <location evidence="1">Membrane</location>
        <topology evidence="1">Single-pass type II membrane protein</topology>
    </subcellularLocation>
</comment>
<keyword evidence="4" id="KW-0735">Signal-anchor</keyword>
<dbReference type="GO" id="GO:1990573">
    <property type="term" value="P:potassium ion import across plasma membrane"/>
    <property type="evidence" value="ECO:0007669"/>
    <property type="project" value="TreeGrafter"/>
</dbReference>
<evidence type="ECO:0000256" key="5">
    <source>
        <dbReference type="ARBA" id="ARBA00022989"/>
    </source>
</evidence>
<evidence type="ECO:0000256" key="4">
    <source>
        <dbReference type="ARBA" id="ARBA00022968"/>
    </source>
</evidence>
<keyword evidence="3" id="KW-0812">Transmembrane</keyword>
<proteinExistence type="inferred from homology"/>
<evidence type="ECO:0008006" key="9">
    <source>
        <dbReference type="Google" id="ProtNLM"/>
    </source>
</evidence>
<dbReference type="PANTHER" id="PTHR11523:SF28">
    <property type="entry name" value="NA_K-ATPASE BETA SUBUNIT ISOFORM 4-RELATED"/>
    <property type="match status" value="1"/>
</dbReference>
<evidence type="ECO:0000256" key="2">
    <source>
        <dbReference type="ARBA" id="ARBA00005876"/>
    </source>
</evidence>
<evidence type="ECO:0000256" key="1">
    <source>
        <dbReference type="ARBA" id="ARBA00004606"/>
    </source>
</evidence>
<evidence type="ECO:0000313" key="8">
    <source>
        <dbReference type="Proteomes" id="UP001461498"/>
    </source>
</evidence>
<dbReference type="GO" id="GO:0006883">
    <property type="term" value="P:intracellular sodium ion homeostasis"/>
    <property type="evidence" value="ECO:0007669"/>
    <property type="project" value="TreeGrafter"/>
</dbReference>
<dbReference type="EMBL" id="JAPXFL010000002">
    <property type="protein sequence ID" value="KAK9510374.1"/>
    <property type="molecule type" value="Genomic_DNA"/>
</dbReference>
<evidence type="ECO:0000256" key="6">
    <source>
        <dbReference type="ARBA" id="ARBA00023136"/>
    </source>
</evidence>
<accession>A0AAW1DJL6</accession>
<keyword evidence="8" id="KW-1185">Reference proteome</keyword>
<reference evidence="7 8" key="1">
    <citation type="submission" date="2022-12" db="EMBL/GenBank/DDBJ databases">
        <title>Chromosome-level genome assembly of true bugs.</title>
        <authorList>
            <person name="Ma L."/>
            <person name="Li H."/>
        </authorList>
    </citation>
    <scope>NUCLEOTIDE SEQUENCE [LARGE SCALE GENOMIC DNA]</scope>
    <source>
        <strain evidence="7">Lab_2022b</strain>
    </source>
</reference>
<evidence type="ECO:0000256" key="3">
    <source>
        <dbReference type="ARBA" id="ARBA00022692"/>
    </source>
</evidence>
<name>A0AAW1DJL6_9HEMI</name>
<sequence>MKGLLSTISDKEPTWQLDSSLIGTNPGLGFRPMPPNVEEGSLIWFVPSNESNIKYWVDSIDEFLQVYTEPPKTKAVRQICDYDTPPTEGKVCNVDVNSEAWGKCTKNKNYGYSSSSPCVFLKLNRIYGWVPEYYNDSNNLPEEMPNELKSHIRRIAKIDKKQLNTIWVSCHGEGAVDNESIGPVEYYPQPGFAGYYYPFLNDVGYLSPIVAVHFKRPACK</sequence>
<dbReference type="AlphaFoldDB" id="A0AAW1DJL6"/>
<dbReference type="GO" id="GO:0005890">
    <property type="term" value="C:sodium:potassium-exchanging ATPase complex"/>
    <property type="evidence" value="ECO:0007669"/>
    <property type="project" value="InterPro"/>
</dbReference>